<dbReference type="Pfam" id="PF14492">
    <property type="entry name" value="EFG_III"/>
    <property type="match status" value="1"/>
</dbReference>
<feature type="binding site" evidence="6">
    <location>
        <begin position="160"/>
        <end position="163"/>
    </location>
    <ligand>
        <name>GTP</name>
        <dbReference type="ChEBI" id="CHEBI:37565"/>
    </ligand>
</feature>
<dbReference type="InterPro" id="IPR009000">
    <property type="entry name" value="Transl_B-barrel_sf"/>
</dbReference>
<dbReference type="FunFam" id="3.30.70.870:FF:000001">
    <property type="entry name" value="Elongation factor G"/>
    <property type="match status" value="1"/>
</dbReference>
<dbReference type="Pfam" id="PF00009">
    <property type="entry name" value="GTP_EFTU"/>
    <property type="match status" value="1"/>
</dbReference>
<evidence type="ECO:0000256" key="4">
    <source>
        <dbReference type="ARBA" id="ARBA00022917"/>
    </source>
</evidence>
<gene>
    <name evidence="8" type="ORF">FCC1311_055102</name>
</gene>
<keyword evidence="6" id="KW-0496">Mitochondrion</keyword>
<dbReference type="InterPro" id="IPR035647">
    <property type="entry name" value="EFG_III/V"/>
</dbReference>
<dbReference type="InParanoid" id="A0A2R5GHT9"/>
<dbReference type="GO" id="GO:0003746">
    <property type="term" value="F:translation elongation factor activity"/>
    <property type="evidence" value="ECO:0007669"/>
    <property type="project" value="UniProtKB-UniRule"/>
</dbReference>
<dbReference type="SMART" id="SM00889">
    <property type="entry name" value="EFG_IV"/>
    <property type="match status" value="1"/>
</dbReference>
<comment type="function">
    <text evidence="6">Mitochondrial GTPase that catalyzes the GTP-dependent ribosomal translocation step during translation elongation. During this step, the ribosome changes from the pre-translocational (PRE) to the post-translocational (POST) state as the newly formed A-site-bound peptidyl-tRNA and P-site-bound deacylated tRNA move to the P and E sites, respectively. Catalyzes the coordinated movement of the two tRNA molecules, the mRNA and conformational changes in the ribosome.</text>
</comment>
<dbReference type="Pfam" id="PF03144">
    <property type="entry name" value="GTP_EFTU_D2"/>
    <property type="match status" value="1"/>
</dbReference>
<dbReference type="FunFam" id="3.30.70.240:FF:000001">
    <property type="entry name" value="Elongation factor G"/>
    <property type="match status" value="1"/>
</dbReference>
<feature type="domain" description="Tr-type G" evidence="7">
    <location>
        <begin position="29"/>
        <end position="307"/>
    </location>
</feature>
<feature type="binding site" evidence="6">
    <location>
        <begin position="38"/>
        <end position="45"/>
    </location>
    <ligand>
        <name>GTP</name>
        <dbReference type="ChEBI" id="CHEBI:37565"/>
    </ligand>
</feature>
<dbReference type="Gene3D" id="3.30.230.10">
    <property type="match status" value="1"/>
</dbReference>
<dbReference type="HAMAP" id="MF_00054_B">
    <property type="entry name" value="EF_G_EF_2_B"/>
    <property type="match status" value="1"/>
</dbReference>
<dbReference type="CDD" id="cd01434">
    <property type="entry name" value="EFG_mtEFG1_IV"/>
    <property type="match status" value="1"/>
</dbReference>
<dbReference type="SUPFAM" id="SSF54980">
    <property type="entry name" value="EF-G C-terminal domain-like"/>
    <property type="match status" value="2"/>
</dbReference>
<dbReference type="Proteomes" id="UP000241890">
    <property type="component" value="Unassembled WGS sequence"/>
</dbReference>
<organism evidence="8 9">
    <name type="scientific">Hondaea fermentalgiana</name>
    <dbReference type="NCBI Taxonomy" id="2315210"/>
    <lineage>
        <taxon>Eukaryota</taxon>
        <taxon>Sar</taxon>
        <taxon>Stramenopiles</taxon>
        <taxon>Bigyra</taxon>
        <taxon>Labyrinthulomycetes</taxon>
        <taxon>Thraustochytrida</taxon>
        <taxon>Thraustochytriidae</taxon>
        <taxon>Hondaea</taxon>
    </lineage>
</organism>
<dbReference type="InterPro" id="IPR031157">
    <property type="entry name" value="G_TR_CS"/>
</dbReference>
<dbReference type="Gene3D" id="3.40.50.300">
    <property type="entry name" value="P-loop containing nucleotide triphosphate hydrolases"/>
    <property type="match status" value="1"/>
</dbReference>
<keyword evidence="3 6" id="KW-0251">Elongation factor</keyword>
<dbReference type="SUPFAM" id="SSF52540">
    <property type="entry name" value="P-loop containing nucleoside triphosphate hydrolases"/>
    <property type="match status" value="1"/>
</dbReference>
<evidence type="ECO:0000256" key="1">
    <source>
        <dbReference type="ARBA" id="ARBA00005870"/>
    </source>
</evidence>
<dbReference type="CDD" id="cd04091">
    <property type="entry name" value="mtEFG1_II_like"/>
    <property type="match status" value="1"/>
</dbReference>
<name>A0A2R5GHT9_9STRA</name>
<dbReference type="GO" id="GO:0005739">
    <property type="term" value="C:mitochondrion"/>
    <property type="evidence" value="ECO:0007669"/>
    <property type="project" value="UniProtKB-SubCell"/>
</dbReference>
<dbReference type="InterPro" id="IPR000640">
    <property type="entry name" value="EFG_V-like"/>
</dbReference>
<comment type="subcellular location">
    <subcellularLocation>
        <location evidence="6">Mitochondrion</location>
    </subcellularLocation>
</comment>
<dbReference type="PRINTS" id="PR00315">
    <property type="entry name" value="ELONGATNFCT"/>
</dbReference>
<comment type="pathway">
    <text evidence="6">Protein biosynthesis; polypeptide chain elongation.</text>
</comment>
<dbReference type="Gene3D" id="2.40.30.10">
    <property type="entry name" value="Translation factors"/>
    <property type="match status" value="1"/>
</dbReference>
<dbReference type="OrthoDB" id="198619at2759"/>
<dbReference type="NCBIfam" id="TIGR00484">
    <property type="entry name" value="EF-G"/>
    <property type="match status" value="1"/>
</dbReference>
<dbReference type="CDD" id="cd16262">
    <property type="entry name" value="EFG_III"/>
    <property type="match status" value="1"/>
</dbReference>
<evidence type="ECO:0000256" key="5">
    <source>
        <dbReference type="ARBA" id="ARBA00023134"/>
    </source>
</evidence>
<evidence type="ECO:0000256" key="2">
    <source>
        <dbReference type="ARBA" id="ARBA00022741"/>
    </source>
</evidence>
<dbReference type="FunFam" id="2.40.30.10:FF:000022">
    <property type="entry name" value="Elongation factor G, mitochondrial"/>
    <property type="match status" value="1"/>
</dbReference>
<dbReference type="AlphaFoldDB" id="A0A2R5GHT9"/>
<dbReference type="GO" id="GO:0070125">
    <property type="term" value="P:mitochondrial translational elongation"/>
    <property type="evidence" value="ECO:0007669"/>
    <property type="project" value="UniProtKB-UniRule"/>
</dbReference>
<dbReference type="Gene3D" id="3.30.70.240">
    <property type="match status" value="1"/>
</dbReference>
<dbReference type="GO" id="GO:0003924">
    <property type="term" value="F:GTPase activity"/>
    <property type="evidence" value="ECO:0007669"/>
    <property type="project" value="UniProtKB-UniRule"/>
</dbReference>
<dbReference type="InterPro" id="IPR005517">
    <property type="entry name" value="Transl_elong_EFG/EF2_IV"/>
</dbReference>
<dbReference type="NCBIfam" id="TIGR00231">
    <property type="entry name" value="small_GTP"/>
    <property type="match status" value="1"/>
</dbReference>
<dbReference type="PROSITE" id="PS00301">
    <property type="entry name" value="G_TR_1"/>
    <property type="match status" value="1"/>
</dbReference>
<dbReference type="FunCoup" id="A0A2R5GHT9">
    <property type="interactions" value="351"/>
</dbReference>
<dbReference type="InterPro" id="IPR004540">
    <property type="entry name" value="Transl_elong_EFG/EF2"/>
</dbReference>
<comment type="similarity">
    <text evidence="6">Belongs to the GTP-binding elongation factor family. EF-G/EF-2 subfamily.</text>
</comment>
<dbReference type="SMART" id="SM00838">
    <property type="entry name" value="EFG_C"/>
    <property type="match status" value="1"/>
</dbReference>
<keyword evidence="9" id="KW-1185">Reference proteome</keyword>
<evidence type="ECO:0000313" key="9">
    <source>
        <dbReference type="Proteomes" id="UP000241890"/>
    </source>
</evidence>
<dbReference type="PROSITE" id="PS51722">
    <property type="entry name" value="G_TR_2"/>
    <property type="match status" value="1"/>
</dbReference>
<evidence type="ECO:0000256" key="3">
    <source>
        <dbReference type="ARBA" id="ARBA00022768"/>
    </source>
</evidence>
<dbReference type="SUPFAM" id="SSF54211">
    <property type="entry name" value="Ribosomal protein S5 domain 2-like"/>
    <property type="match status" value="1"/>
</dbReference>
<dbReference type="Pfam" id="PF03764">
    <property type="entry name" value="EFG_IV"/>
    <property type="match status" value="1"/>
</dbReference>
<dbReference type="InterPro" id="IPR009022">
    <property type="entry name" value="EFG_III"/>
</dbReference>
<dbReference type="NCBIfam" id="NF009381">
    <property type="entry name" value="PRK12740.1-5"/>
    <property type="match status" value="1"/>
</dbReference>
<sequence length="728" mass="81221">MPGQRQTEVAALAAIGMQTRGLAGEANSELLRNIGISAHIDSGKTTLTERILFYTGRINAINEVKGKDPNKGAKMDSMELEREKGITIQSAATYTQWKDTNINIIDTPGHVDFTVEVERALRVLDGAIMVLCSVGGVQSQSITVDRQMKRYNVPRVAFINKLDRMGANPDKVLDAIREKLRLNAAMMQVPIGLEENHDGIVDIVDQVAYTFHGPNGEEVRKGPIPEDLADKVEMRRMELLERLGEVDEEMEEFFLMEEMPEPDALRAAIRRATIANTFVPVFMGSAFKNRGVQPLLDGVENFLPSPLDMKYSYLDLADEEASKPLACDAKAPLVALAFKLEESRFGQLTYVRVYQGSLKRGMFIRNSTTGKRVKLPRVVRMHSEEMEDVDEVGPGEIAALFGIECSSGDTFCDADIKDFNPSMLTMFVPEPVVSLAIKPKDRSDSSGNFGKALQRFQREDPTFRVKVDNESKETIISGMGELHLEVYLERMRREYKVDTIAGMPQVNYRETITQRAEFNYTHKKQSGGSGQFGRVEGYIEPLSEEEIQEGKEFVFLNQMIGNAIPPEYVSSVEKGFQESMEKGVIVGHPLQGVKVVLVDGSAHSVDSNEMAFKLAARGAFRQAVNEAGPVVLEPVMKVEIQVPEEYQGTVVGGINRRRGTILESDMEDDLATIQCEVPLKEMFGYSTEIRSATQAKGEFTMEFKAHEAMPQHEAEELIRKYKEAENDS</sequence>
<dbReference type="SUPFAM" id="SSF50447">
    <property type="entry name" value="Translation proteins"/>
    <property type="match status" value="1"/>
</dbReference>
<dbReference type="InterPro" id="IPR005225">
    <property type="entry name" value="Small_GTP-bd"/>
</dbReference>
<dbReference type="InterPro" id="IPR047872">
    <property type="entry name" value="EFG_IV"/>
</dbReference>
<keyword evidence="5 6" id="KW-0342">GTP-binding</keyword>
<dbReference type="PANTHER" id="PTHR43636">
    <property type="entry name" value="ELONGATION FACTOR G, MITOCHONDRIAL"/>
    <property type="match status" value="1"/>
</dbReference>
<dbReference type="UniPathway" id="UPA00345"/>
<dbReference type="Gene3D" id="3.30.70.870">
    <property type="entry name" value="Elongation Factor G (Translational Gtpase), domain 3"/>
    <property type="match status" value="1"/>
</dbReference>
<dbReference type="InterPro" id="IPR041095">
    <property type="entry name" value="EFG_II"/>
</dbReference>
<keyword evidence="2 6" id="KW-0547">Nucleotide-binding</keyword>
<dbReference type="Pfam" id="PF00679">
    <property type="entry name" value="EFG_C"/>
    <property type="match status" value="1"/>
</dbReference>
<dbReference type="FunFam" id="3.40.50.300:FF:000029">
    <property type="entry name" value="Elongation factor G"/>
    <property type="match status" value="1"/>
</dbReference>
<dbReference type="InterPro" id="IPR014721">
    <property type="entry name" value="Ribsml_uS5_D2-typ_fold_subgr"/>
</dbReference>
<comment type="caution">
    <text evidence="8">The sequence shown here is derived from an EMBL/GenBank/DDBJ whole genome shotgun (WGS) entry which is preliminary data.</text>
</comment>
<dbReference type="InterPro" id="IPR020568">
    <property type="entry name" value="Ribosomal_Su5_D2-typ_SF"/>
</dbReference>
<feature type="binding site" evidence="6">
    <location>
        <begin position="106"/>
        <end position="110"/>
    </location>
    <ligand>
        <name>GTP</name>
        <dbReference type="ChEBI" id="CHEBI:37565"/>
    </ligand>
</feature>
<dbReference type="InterPro" id="IPR000795">
    <property type="entry name" value="T_Tr_GTP-bd_dom"/>
</dbReference>
<reference evidence="8 9" key="1">
    <citation type="submission" date="2017-12" db="EMBL/GenBank/DDBJ databases">
        <title>Sequencing, de novo assembly and annotation of complete genome of a new Thraustochytrid species, strain FCC1311.</title>
        <authorList>
            <person name="Sedici K."/>
            <person name="Godart F."/>
            <person name="Aiese Cigliano R."/>
            <person name="Sanseverino W."/>
            <person name="Barakat M."/>
            <person name="Ortet P."/>
            <person name="Marechal E."/>
            <person name="Cagnac O."/>
            <person name="Amato A."/>
        </authorList>
    </citation>
    <scope>NUCLEOTIDE SEQUENCE [LARGE SCALE GENOMIC DNA]</scope>
</reference>
<dbReference type="InterPro" id="IPR027417">
    <property type="entry name" value="P-loop_NTPase"/>
</dbReference>
<evidence type="ECO:0000313" key="8">
    <source>
        <dbReference type="EMBL" id="GBG29288.1"/>
    </source>
</evidence>
<evidence type="ECO:0000256" key="6">
    <source>
        <dbReference type="HAMAP-Rule" id="MF_03061"/>
    </source>
</evidence>
<accession>A0A2R5GHT9</accession>
<comment type="similarity">
    <text evidence="1">Belongs to the TRAFAC class translation factor GTPase superfamily. Classic translation factor GTPase family. EF-G/EF-2 subfamily.</text>
</comment>
<dbReference type="EMBL" id="BEYU01000055">
    <property type="protein sequence ID" value="GBG29288.1"/>
    <property type="molecule type" value="Genomic_DNA"/>
</dbReference>
<protein>
    <recommendedName>
        <fullName evidence="6">Elongation factor G, mitochondrial</fullName>
        <shortName evidence="6">EF-Gmt</shortName>
    </recommendedName>
    <alternativeName>
        <fullName evidence="6">Elongation factor G 1, mitochondrial</fullName>
        <shortName evidence="6">mEF-G 1</shortName>
    </alternativeName>
    <alternativeName>
        <fullName evidence="6">Elongation factor G1</fullName>
    </alternativeName>
</protein>
<dbReference type="GO" id="GO:0005525">
    <property type="term" value="F:GTP binding"/>
    <property type="evidence" value="ECO:0007669"/>
    <property type="project" value="UniProtKB-UniRule"/>
</dbReference>
<dbReference type="PANTHER" id="PTHR43636:SF2">
    <property type="entry name" value="ELONGATION FACTOR G, MITOCHONDRIAL"/>
    <property type="match status" value="1"/>
</dbReference>
<evidence type="ECO:0000259" key="7">
    <source>
        <dbReference type="PROSITE" id="PS51722"/>
    </source>
</evidence>
<dbReference type="CDD" id="cd01886">
    <property type="entry name" value="EF-G"/>
    <property type="match status" value="1"/>
</dbReference>
<proteinExistence type="inferred from homology"/>
<dbReference type="FunFam" id="3.30.230.10:FF:000003">
    <property type="entry name" value="Elongation factor G"/>
    <property type="match status" value="1"/>
</dbReference>
<dbReference type="InterPro" id="IPR004161">
    <property type="entry name" value="EFTu-like_2"/>
</dbReference>
<keyword evidence="4 6" id="KW-0648">Protein biosynthesis</keyword>